<feature type="transmembrane region" description="Helical" evidence="1">
    <location>
        <begin position="82"/>
        <end position="101"/>
    </location>
</feature>
<feature type="transmembrane region" description="Helical" evidence="1">
    <location>
        <begin position="198"/>
        <end position="220"/>
    </location>
</feature>
<organism evidence="2 3">
    <name type="scientific">Erwinia amylovora NBRC 12687 = CFBP 1232</name>
    <dbReference type="NCBI Taxonomy" id="1219359"/>
    <lineage>
        <taxon>Bacteria</taxon>
        <taxon>Pseudomonadati</taxon>
        <taxon>Pseudomonadota</taxon>
        <taxon>Gammaproteobacteria</taxon>
        <taxon>Enterobacterales</taxon>
        <taxon>Erwiniaceae</taxon>
        <taxon>Erwinia</taxon>
    </lineage>
</organism>
<reference evidence="2 3" key="1">
    <citation type="submission" date="2012-11" db="EMBL/GenBank/DDBJ databases">
        <authorList>
            <person name="Linke B."/>
        </authorList>
    </citation>
    <scope>NUCLEOTIDE SEQUENCE [LARGE SCALE GENOMIC DNA]</scope>
    <source>
        <strain evidence="3">CFBP 1232</strain>
    </source>
</reference>
<reference evidence="2 3" key="2">
    <citation type="submission" date="2013-04" db="EMBL/GenBank/DDBJ databases">
        <title>Comparative genomics of 12 strains of Erwinia amylovora identifies a pan-genome with a large conserved core and provides insights into host specificity.</title>
        <authorList>
            <person name="Mann R.A."/>
            <person name="Smits T.H.M."/>
            <person name="Buehlmann A."/>
            <person name="Blom J."/>
            <person name="Goesmann A."/>
            <person name="Frey J.E."/>
            <person name="Plummer K.M."/>
            <person name="Beer S.V."/>
            <person name="Luck J."/>
            <person name="Duffy B."/>
            <person name="Rodoni B."/>
        </authorList>
    </citation>
    <scope>NUCLEOTIDE SEQUENCE [LARGE SCALE GENOMIC DNA]</scope>
    <source>
        <strain evidence="3">CFBP 1232</strain>
    </source>
</reference>
<dbReference type="AlphaFoldDB" id="A0A831ESF0"/>
<keyword evidence="1" id="KW-0472">Membrane</keyword>
<keyword evidence="1" id="KW-1133">Transmembrane helix</keyword>
<comment type="caution">
    <text evidence="2">The sequence shown here is derived from an EMBL/GenBank/DDBJ whole genome shotgun (WGS) entry which is preliminary data.</text>
</comment>
<dbReference type="Pfam" id="PF07077">
    <property type="entry name" value="DUF1345"/>
    <property type="match status" value="1"/>
</dbReference>
<evidence type="ECO:0000313" key="2">
    <source>
        <dbReference type="EMBL" id="CCO93744.1"/>
    </source>
</evidence>
<feature type="transmembrane region" description="Helical" evidence="1">
    <location>
        <begin position="43"/>
        <end position="61"/>
    </location>
</feature>
<evidence type="ECO:0000256" key="1">
    <source>
        <dbReference type="SAM" id="Phobius"/>
    </source>
</evidence>
<dbReference type="Proteomes" id="UP000013111">
    <property type="component" value="Unassembled WGS sequence"/>
</dbReference>
<evidence type="ECO:0000313" key="3">
    <source>
        <dbReference type="Proteomes" id="UP000013111"/>
    </source>
</evidence>
<accession>A0A831ESF0</accession>
<dbReference type="RefSeq" id="WP_004157534.1">
    <property type="nucleotide sequence ID" value="NZ_BAYW01000009.1"/>
</dbReference>
<dbReference type="GeneID" id="97606021"/>
<feature type="transmembrane region" description="Helical" evidence="1">
    <location>
        <begin position="113"/>
        <end position="136"/>
    </location>
</feature>
<dbReference type="InterPro" id="IPR009781">
    <property type="entry name" value="DUF1345"/>
</dbReference>
<proteinExistence type="predicted"/>
<sequence length="221" mass="24727">MSFWPPLRHLYQARPRLLVAFLLSVVSFFLIPASQSLAQRLLIGWNVLAWLYLLSLWWLMLRTPAKDIARIARVQDESAGTVLALVCVACLVSILAILFELGEVKHLKDAAQVRHIVLTVTTLVVSWSLLPTAFAMHYAHMFYLSKTESHKALLFPDKLHDPGYWDFIYYSFTLAVASQTADVATGNTTIRRVTTLQAVLSFIFNLAILGLSINVGAGLLN</sequence>
<protein>
    <recommendedName>
        <fullName evidence="4">DUF1345 domain-containing protein</fullName>
    </recommendedName>
</protein>
<evidence type="ECO:0008006" key="4">
    <source>
        <dbReference type="Google" id="ProtNLM"/>
    </source>
</evidence>
<dbReference type="EMBL" id="CAPB01000016">
    <property type="protein sequence ID" value="CCO93744.1"/>
    <property type="molecule type" value="Genomic_DNA"/>
</dbReference>
<gene>
    <name evidence="2" type="ORF">BN437_1814</name>
</gene>
<keyword evidence="1" id="KW-0812">Transmembrane</keyword>
<name>A0A831ESF0_ERWAM</name>